<feature type="compositionally biased region" description="Basic and acidic residues" evidence="4">
    <location>
        <begin position="9"/>
        <end position="24"/>
    </location>
</feature>
<dbReference type="PANTHER" id="PTHR23113">
    <property type="entry name" value="GUANINE NUCLEOTIDE EXCHANGE FACTOR"/>
    <property type="match status" value="1"/>
</dbReference>
<dbReference type="Gene3D" id="1.20.870.10">
    <property type="entry name" value="Son of sevenless (SoS) protein Chain: S domain 1"/>
    <property type="match status" value="1"/>
</dbReference>
<organism evidence="7 8">
    <name type="scientific">Theropithecus gelada</name>
    <name type="common">Gelada baboon</name>
    <dbReference type="NCBI Taxonomy" id="9565"/>
    <lineage>
        <taxon>Eukaryota</taxon>
        <taxon>Metazoa</taxon>
        <taxon>Chordata</taxon>
        <taxon>Craniata</taxon>
        <taxon>Vertebrata</taxon>
        <taxon>Euteleostomi</taxon>
        <taxon>Mammalia</taxon>
        <taxon>Eutheria</taxon>
        <taxon>Euarchontoglires</taxon>
        <taxon>Primates</taxon>
        <taxon>Haplorrhini</taxon>
        <taxon>Catarrhini</taxon>
        <taxon>Cercopithecidae</taxon>
        <taxon>Cercopithecinae</taxon>
        <taxon>Theropithecus</taxon>
    </lineage>
</organism>
<evidence type="ECO:0000256" key="1">
    <source>
        <dbReference type="ARBA" id="ARBA00022658"/>
    </source>
</evidence>
<dbReference type="Gene3D" id="1.10.840.10">
    <property type="entry name" value="Ras guanine-nucleotide exchange factors catalytic domain"/>
    <property type="match status" value="1"/>
</dbReference>
<dbReference type="CDD" id="cd06224">
    <property type="entry name" value="REM"/>
    <property type="match status" value="1"/>
</dbReference>
<reference evidence="7" key="1">
    <citation type="submission" date="2018-05" db="EMBL/GenBank/DDBJ databases">
        <title>Whole genome of Theropithecus gelada.</title>
        <authorList>
            <person name="Chiou K.L."/>
            <person name="Snyder-Mackler N."/>
        </authorList>
    </citation>
    <scope>NUCLEOTIDE SEQUENCE [LARGE SCALE GENOMIC DNA]</scope>
</reference>
<dbReference type="InterPro" id="IPR008937">
    <property type="entry name" value="Ras-like_GEF"/>
</dbReference>
<dbReference type="GO" id="GO:0005886">
    <property type="term" value="C:plasma membrane"/>
    <property type="evidence" value="ECO:0007669"/>
    <property type="project" value="TreeGrafter"/>
</dbReference>
<feature type="region of interest" description="Disordered" evidence="4">
    <location>
        <begin position="314"/>
        <end position="360"/>
    </location>
</feature>
<dbReference type="CDD" id="cd00155">
    <property type="entry name" value="RasGEF"/>
    <property type="match status" value="1"/>
</dbReference>
<dbReference type="InterPro" id="IPR001895">
    <property type="entry name" value="RASGEF_cat_dom"/>
</dbReference>
<dbReference type="PROSITE" id="PS50009">
    <property type="entry name" value="RASGEF_CAT"/>
    <property type="match status" value="1"/>
</dbReference>
<dbReference type="InterPro" id="IPR000651">
    <property type="entry name" value="Ras-like_Gua-exchang_fac_N"/>
</dbReference>
<dbReference type="PROSITE" id="PS00720">
    <property type="entry name" value="RASGEF"/>
    <property type="match status" value="1"/>
</dbReference>
<protein>
    <recommendedName>
        <fullName evidence="2">CRK SH3-binding GNRP</fullName>
    </recommendedName>
</protein>
<reference evidence="7" key="3">
    <citation type="submission" date="2025-09" db="UniProtKB">
        <authorList>
            <consortium name="Ensembl"/>
        </authorList>
    </citation>
    <scope>IDENTIFICATION</scope>
</reference>
<evidence type="ECO:0000259" key="6">
    <source>
        <dbReference type="PROSITE" id="PS50212"/>
    </source>
</evidence>
<accession>A0A8D2FBL6</accession>
<dbReference type="SUPFAM" id="SSF48366">
    <property type="entry name" value="Ras GEF"/>
    <property type="match status" value="1"/>
</dbReference>
<dbReference type="SMART" id="SM00229">
    <property type="entry name" value="RasGEFN"/>
    <property type="match status" value="1"/>
</dbReference>
<proteinExistence type="predicted"/>
<evidence type="ECO:0000256" key="4">
    <source>
        <dbReference type="SAM" id="MobiDB-lite"/>
    </source>
</evidence>
<feature type="domain" description="N-terminal Ras-GEF" evidence="6">
    <location>
        <begin position="698"/>
        <end position="820"/>
    </location>
</feature>
<dbReference type="InterPro" id="IPR023578">
    <property type="entry name" value="Ras_GEF_dom_sf"/>
</dbReference>
<feature type="compositionally biased region" description="Basic and acidic residues" evidence="4">
    <location>
        <begin position="337"/>
        <end position="350"/>
    </location>
</feature>
<feature type="region of interest" description="Disordered" evidence="4">
    <location>
        <begin position="579"/>
        <end position="680"/>
    </location>
</feature>
<feature type="region of interest" description="Disordered" evidence="4">
    <location>
        <begin position="227"/>
        <end position="278"/>
    </location>
</feature>
<feature type="compositionally biased region" description="Acidic residues" evidence="4">
    <location>
        <begin position="670"/>
        <end position="679"/>
    </location>
</feature>
<dbReference type="GO" id="GO:0005085">
    <property type="term" value="F:guanyl-nucleotide exchange factor activity"/>
    <property type="evidence" value="ECO:0007669"/>
    <property type="project" value="UniProtKB-KW"/>
</dbReference>
<evidence type="ECO:0000256" key="2">
    <source>
        <dbReference type="ARBA" id="ARBA00083313"/>
    </source>
</evidence>
<dbReference type="Pfam" id="PF00617">
    <property type="entry name" value="RasGEF"/>
    <property type="match status" value="1"/>
</dbReference>
<dbReference type="PANTHER" id="PTHR23113:SF224">
    <property type="entry name" value="RAP GUANINE NUCLEOTIDE EXCHANGE FACTOR 1"/>
    <property type="match status" value="1"/>
</dbReference>
<dbReference type="Proteomes" id="UP000694411">
    <property type="component" value="Chromosome 15"/>
</dbReference>
<evidence type="ECO:0000313" key="8">
    <source>
        <dbReference type="Proteomes" id="UP000694411"/>
    </source>
</evidence>
<keyword evidence="8" id="KW-1185">Reference proteome</keyword>
<dbReference type="InterPro" id="IPR019804">
    <property type="entry name" value="Ras_G-nucl-exch_fac_CS"/>
</dbReference>
<dbReference type="FunFam" id="1.20.870.10:FF:000017">
    <property type="entry name" value="Rap guanine nucleotide exchange factor 1"/>
    <property type="match status" value="1"/>
</dbReference>
<evidence type="ECO:0000259" key="5">
    <source>
        <dbReference type="PROSITE" id="PS50009"/>
    </source>
</evidence>
<sequence length="1087" mass="121309">MSGGLGLRRSPEMSGKIEKADSQRSHLSSFTMKLMDKFHSPKIKRTPSKKGKPAEVSVKIPEKPVNKNLSWLEEKEKEVVSALRYFKTIVDKMAIDKKVLEMLPGSASKVLEAILPLVQNDPRIQHSSALSSCYSRVYQSLANLIRWSDQVMLEGVNSEDKEMVTTVKGVIKAVLDGVKELVRLTVEKQGRPSPTSPVKPSSPAGKPDGPAELPLTDREVEILNKTTGMSQSTELLPDATDEEVAPPKPPLPGIRVVDNSPPPALPPKKRQSAPSPTRVAVVAPMSRATSGSSLPVGINRQDFDVDCYAQRRLSGGSHSYGGESPRLSPCSSIGKLSKSDEQLSSLDRDSGQCSRNTSCETLDHYDPDYEFLQQDLSNADQIPQQTAWNLSPLPESLGESGSPFVGHPFQLPLGSHPQPDGPLAPGQQTDTPPALPEKKRRSAASQTADSSGCRVSYERHPSQYDNISGEDLQSTAPIQSVPYAPFAAILPFQHGGSSAPVEFVGDFTAPESTGDPEKPPPLPEKKNKHMLAYMQLLEDYSEPQPSMFYQTPQNEHIYQQKNKLLMEVYGFSDSFSGVDSVQELAPPPALPPKQRQLSENASEEAGEGEYVNLYSSGQSSEELAPSRGEPPTGKDGHPRDPSAVSSVPGKDSRDGSERAPKSPDALESAQSEEEVDELSLIDHNEIMSRLTLKQEGDDGPDVRGGSGDILLVHATETDRKDLVLYCEAFLTTYRTFISPEELIKKLQYRYEKFSPFADTFKKRVSKNTFFVLVRVVDELCLVELTEEILKLLMELVFRLVCNGELSLARVLRKNILDKVDQKKLLRCATSGQPLAARGVAARPGTLHDFHSHEIAEQLTLLDAELFYKIEIPEVLLWAKEQNEEKSPNLTQFTEHFNNMSYWVRSIIMLQEKAQDRERLLLKFIKIMKHLRKLNNFNSYLAILSALDSAPIRRLEWQKQTSEGLAEYCTLIDSSSSFRAYRAALSEVEPPCIPYLGLILQDLTFVHLGNPDYIDGKVNFSKRWQQFNILDSMRCFQQAHYDIRRNDDIINFFNDFSDHLAEEALWELSLKIKPRNITRRKTDREEKT</sequence>
<dbReference type="AlphaFoldDB" id="A0A8D2FBL6"/>
<dbReference type="GO" id="GO:0007265">
    <property type="term" value="P:Ras protein signal transduction"/>
    <property type="evidence" value="ECO:0007669"/>
    <property type="project" value="TreeGrafter"/>
</dbReference>
<feature type="region of interest" description="Disordered" evidence="4">
    <location>
        <begin position="187"/>
        <end position="213"/>
    </location>
</feature>
<feature type="compositionally biased region" description="Low complexity" evidence="4">
    <location>
        <begin position="192"/>
        <end position="203"/>
    </location>
</feature>
<gene>
    <name evidence="7" type="primary">RAPGEF1</name>
</gene>
<dbReference type="FunFam" id="1.10.840.10:FF:000009">
    <property type="entry name" value="rap guanine nucleotide exchange factor 1"/>
    <property type="match status" value="1"/>
</dbReference>
<dbReference type="SMART" id="SM00147">
    <property type="entry name" value="RasGEF"/>
    <property type="match status" value="1"/>
</dbReference>
<feature type="compositionally biased region" description="Polar residues" evidence="4">
    <location>
        <begin position="351"/>
        <end position="360"/>
    </location>
</feature>
<keyword evidence="1 3" id="KW-0344">Guanine-nucleotide releasing factor</keyword>
<feature type="compositionally biased region" description="Basic and acidic residues" evidence="4">
    <location>
        <begin position="650"/>
        <end position="661"/>
    </location>
</feature>
<dbReference type="Pfam" id="PF00618">
    <property type="entry name" value="RasGEF_N"/>
    <property type="match status" value="1"/>
</dbReference>
<dbReference type="InterPro" id="IPR036964">
    <property type="entry name" value="RASGEF_cat_dom_sf"/>
</dbReference>
<dbReference type="PROSITE" id="PS50212">
    <property type="entry name" value="RASGEF_NTER"/>
    <property type="match status" value="1"/>
</dbReference>
<evidence type="ECO:0000313" key="7">
    <source>
        <dbReference type="Ensembl" id="ENSTGEP00000017619.1"/>
    </source>
</evidence>
<reference evidence="7" key="2">
    <citation type="submission" date="2025-08" db="UniProtKB">
        <authorList>
            <consortium name="Ensembl"/>
        </authorList>
    </citation>
    <scope>IDENTIFICATION</scope>
</reference>
<feature type="region of interest" description="Disordered" evidence="4">
    <location>
        <begin position="390"/>
        <end position="470"/>
    </location>
</feature>
<dbReference type="Ensembl" id="ENSTGET00000021026.1">
    <property type="protein sequence ID" value="ENSTGEP00000017619.1"/>
    <property type="gene ID" value="ENSTGEG00000014210.1"/>
</dbReference>
<name>A0A8D2FBL6_THEGE</name>
<evidence type="ECO:0000256" key="3">
    <source>
        <dbReference type="PROSITE-ProRule" id="PRU00168"/>
    </source>
</evidence>
<feature type="domain" description="Ras-GEF" evidence="5">
    <location>
        <begin position="850"/>
        <end position="1074"/>
    </location>
</feature>
<feature type="region of interest" description="Disordered" evidence="4">
    <location>
        <begin position="1"/>
        <end position="25"/>
    </location>
</feature>